<reference evidence="2 3" key="1">
    <citation type="journal article" date="2019" name="PLoS ONE">
        <title>Comparative genome analysis indicates high evolutionary potential of pathogenicity genes in Colletotrichum tanaceti.</title>
        <authorList>
            <person name="Lelwala R.V."/>
            <person name="Korhonen P.K."/>
            <person name="Young N.D."/>
            <person name="Scott J.B."/>
            <person name="Ades P.A."/>
            <person name="Gasser R.B."/>
            <person name="Taylor P.W.J."/>
        </authorList>
    </citation>
    <scope>NUCLEOTIDE SEQUENCE [LARGE SCALE GENOMIC DNA]</scope>
    <source>
        <strain evidence="2">BRIP57314</strain>
    </source>
</reference>
<protein>
    <submittedName>
        <fullName evidence="2">Uncharacterized protein</fullName>
    </submittedName>
</protein>
<dbReference type="Proteomes" id="UP000310108">
    <property type="component" value="Unassembled WGS sequence"/>
</dbReference>
<feature type="region of interest" description="Disordered" evidence="1">
    <location>
        <begin position="55"/>
        <end position="92"/>
    </location>
</feature>
<dbReference type="EMBL" id="PJEX01000935">
    <property type="protein sequence ID" value="TKW48515.1"/>
    <property type="molecule type" value="Genomic_DNA"/>
</dbReference>
<dbReference type="AlphaFoldDB" id="A0A4U6X048"/>
<evidence type="ECO:0000313" key="2">
    <source>
        <dbReference type="EMBL" id="TKW48515.1"/>
    </source>
</evidence>
<feature type="region of interest" description="Disordered" evidence="1">
    <location>
        <begin position="16"/>
        <end position="38"/>
    </location>
</feature>
<evidence type="ECO:0000256" key="1">
    <source>
        <dbReference type="SAM" id="MobiDB-lite"/>
    </source>
</evidence>
<feature type="compositionally biased region" description="Acidic residues" evidence="1">
    <location>
        <begin position="20"/>
        <end position="38"/>
    </location>
</feature>
<proteinExistence type="predicted"/>
<evidence type="ECO:0000313" key="3">
    <source>
        <dbReference type="Proteomes" id="UP000310108"/>
    </source>
</evidence>
<gene>
    <name evidence="2" type="ORF">CTA1_5743</name>
</gene>
<name>A0A4U6X048_9PEZI</name>
<sequence>MPNLPLFDSLVSVPALSAGLDDDDVDDDDDDDDDNDDDYDVVVIALGNPRITDTIGIIPTAPDKVKGSSSRSPLDAPPEAEEQGTARTPYSF</sequence>
<comment type="caution">
    <text evidence="2">The sequence shown here is derived from an EMBL/GenBank/DDBJ whole genome shotgun (WGS) entry which is preliminary data.</text>
</comment>
<accession>A0A4U6X048</accession>
<keyword evidence="3" id="KW-1185">Reference proteome</keyword>
<organism evidence="2 3">
    <name type="scientific">Colletotrichum tanaceti</name>
    <dbReference type="NCBI Taxonomy" id="1306861"/>
    <lineage>
        <taxon>Eukaryota</taxon>
        <taxon>Fungi</taxon>
        <taxon>Dikarya</taxon>
        <taxon>Ascomycota</taxon>
        <taxon>Pezizomycotina</taxon>
        <taxon>Sordariomycetes</taxon>
        <taxon>Hypocreomycetidae</taxon>
        <taxon>Glomerellales</taxon>
        <taxon>Glomerellaceae</taxon>
        <taxon>Colletotrichum</taxon>
        <taxon>Colletotrichum destructivum species complex</taxon>
    </lineage>
</organism>